<reference evidence="1 2" key="1">
    <citation type="submission" date="2018-07" db="EMBL/GenBank/DDBJ databases">
        <title>A high quality draft genome assembly of the barn swallow (H. rustica rustica).</title>
        <authorList>
            <person name="Formenti G."/>
            <person name="Chiara M."/>
            <person name="Poveda L."/>
            <person name="Francoijs K.-J."/>
            <person name="Bonisoli-Alquati A."/>
            <person name="Canova L."/>
            <person name="Gianfranceschi L."/>
            <person name="Horner D.S."/>
            <person name="Saino N."/>
        </authorList>
    </citation>
    <scope>NUCLEOTIDE SEQUENCE [LARGE SCALE GENOMIC DNA]</scope>
    <source>
        <strain evidence="1">Chelidonia</strain>
        <tissue evidence="1">Blood</tissue>
    </source>
</reference>
<dbReference type="EMBL" id="QRBI01000106">
    <property type="protein sequence ID" value="RMC13058.1"/>
    <property type="molecule type" value="Genomic_DNA"/>
</dbReference>
<name>A0A3M0KIJ6_HIRRU</name>
<keyword evidence="2" id="KW-1185">Reference proteome</keyword>
<proteinExistence type="predicted"/>
<sequence>MKFGLSDCGWDFGFLTELSEVKVICTTDLLQFMFKTVGLRGKSEDNIKLSSAVEDAIQWDLDRLEELGNMNIMKFNKA</sequence>
<gene>
    <name evidence="1" type="ORF">DUI87_10588</name>
</gene>
<evidence type="ECO:0000313" key="2">
    <source>
        <dbReference type="Proteomes" id="UP000269221"/>
    </source>
</evidence>
<protein>
    <submittedName>
        <fullName evidence="1">Uncharacterized protein</fullName>
    </submittedName>
</protein>
<dbReference type="AlphaFoldDB" id="A0A3M0KIJ6"/>
<accession>A0A3M0KIJ6</accession>
<comment type="caution">
    <text evidence="1">The sequence shown here is derived from an EMBL/GenBank/DDBJ whole genome shotgun (WGS) entry which is preliminary data.</text>
</comment>
<organism evidence="1 2">
    <name type="scientific">Hirundo rustica rustica</name>
    <dbReference type="NCBI Taxonomy" id="333673"/>
    <lineage>
        <taxon>Eukaryota</taxon>
        <taxon>Metazoa</taxon>
        <taxon>Chordata</taxon>
        <taxon>Craniata</taxon>
        <taxon>Vertebrata</taxon>
        <taxon>Euteleostomi</taxon>
        <taxon>Archelosauria</taxon>
        <taxon>Archosauria</taxon>
        <taxon>Dinosauria</taxon>
        <taxon>Saurischia</taxon>
        <taxon>Theropoda</taxon>
        <taxon>Coelurosauria</taxon>
        <taxon>Aves</taxon>
        <taxon>Neognathae</taxon>
        <taxon>Neoaves</taxon>
        <taxon>Telluraves</taxon>
        <taxon>Australaves</taxon>
        <taxon>Passeriformes</taxon>
        <taxon>Sylvioidea</taxon>
        <taxon>Hirundinidae</taxon>
        <taxon>Hirundo</taxon>
    </lineage>
</organism>
<dbReference type="Proteomes" id="UP000269221">
    <property type="component" value="Unassembled WGS sequence"/>
</dbReference>
<evidence type="ECO:0000313" key="1">
    <source>
        <dbReference type="EMBL" id="RMC13058.1"/>
    </source>
</evidence>